<evidence type="ECO:0000256" key="3">
    <source>
        <dbReference type="SAM" id="MobiDB-lite"/>
    </source>
</evidence>
<evidence type="ECO:0000259" key="4">
    <source>
        <dbReference type="PROSITE" id="PS50102"/>
    </source>
</evidence>
<evidence type="ECO:0008006" key="8">
    <source>
        <dbReference type="Google" id="ProtNLM"/>
    </source>
</evidence>
<accession>A0AAF0WTZ9</accession>
<dbReference type="InterPro" id="IPR018222">
    <property type="entry name" value="Nuclear_transport_factor_2_euk"/>
</dbReference>
<dbReference type="SUPFAM" id="SSF54427">
    <property type="entry name" value="NTF2-like"/>
    <property type="match status" value="1"/>
</dbReference>
<dbReference type="Pfam" id="PF02136">
    <property type="entry name" value="NTF2"/>
    <property type="match status" value="1"/>
</dbReference>
<feature type="domain" description="RRM" evidence="4">
    <location>
        <begin position="299"/>
        <end position="374"/>
    </location>
</feature>
<evidence type="ECO:0000256" key="2">
    <source>
        <dbReference type="PROSITE-ProRule" id="PRU00176"/>
    </source>
</evidence>
<reference evidence="6" key="1">
    <citation type="journal article" date="2016" name="Nat. Genet.">
        <title>A high-quality carrot genome assembly provides new insights into carotenoid accumulation and asterid genome evolution.</title>
        <authorList>
            <person name="Iorizzo M."/>
            <person name="Ellison S."/>
            <person name="Senalik D."/>
            <person name="Zeng P."/>
            <person name="Satapoomin P."/>
            <person name="Huang J."/>
            <person name="Bowman M."/>
            <person name="Iovene M."/>
            <person name="Sanseverino W."/>
            <person name="Cavagnaro P."/>
            <person name="Yildiz M."/>
            <person name="Macko-Podgorni A."/>
            <person name="Moranska E."/>
            <person name="Grzebelus E."/>
            <person name="Grzebelus D."/>
            <person name="Ashrafi H."/>
            <person name="Zheng Z."/>
            <person name="Cheng S."/>
            <person name="Spooner D."/>
            <person name="Van Deynze A."/>
            <person name="Simon P."/>
        </authorList>
    </citation>
    <scope>NUCLEOTIDE SEQUENCE</scope>
    <source>
        <tissue evidence="6">Leaf</tissue>
    </source>
</reference>
<feature type="region of interest" description="Disordered" evidence="3">
    <location>
        <begin position="396"/>
        <end position="482"/>
    </location>
</feature>
<dbReference type="PROSITE" id="PS50177">
    <property type="entry name" value="NTF2_DOMAIN"/>
    <property type="match status" value="1"/>
</dbReference>
<dbReference type="InterPro" id="IPR032710">
    <property type="entry name" value="NTF2-like_dom_sf"/>
</dbReference>
<evidence type="ECO:0000313" key="7">
    <source>
        <dbReference type="Proteomes" id="UP000077755"/>
    </source>
</evidence>
<organism evidence="6 7">
    <name type="scientific">Daucus carota subsp. sativus</name>
    <name type="common">Carrot</name>
    <dbReference type="NCBI Taxonomy" id="79200"/>
    <lineage>
        <taxon>Eukaryota</taxon>
        <taxon>Viridiplantae</taxon>
        <taxon>Streptophyta</taxon>
        <taxon>Embryophyta</taxon>
        <taxon>Tracheophyta</taxon>
        <taxon>Spermatophyta</taxon>
        <taxon>Magnoliopsida</taxon>
        <taxon>eudicotyledons</taxon>
        <taxon>Gunneridae</taxon>
        <taxon>Pentapetalae</taxon>
        <taxon>asterids</taxon>
        <taxon>campanulids</taxon>
        <taxon>Apiales</taxon>
        <taxon>Apiaceae</taxon>
        <taxon>Apioideae</taxon>
        <taxon>Scandiceae</taxon>
        <taxon>Daucinae</taxon>
        <taxon>Daucus</taxon>
        <taxon>Daucus sect. Daucus</taxon>
    </lineage>
</organism>
<dbReference type="FunFam" id="3.10.450.50:FF:000003">
    <property type="entry name" value="Nuclear transport factor 2 family protein"/>
    <property type="match status" value="1"/>
</dbReference>
<dbReference type="EMBL" id="CP093345">
    <property type="protein sequence ID" value="WOG95061.1"/>
    <property type="molecule type" value="Genomic_DNA"/>
</dbReference>
<dbReference type="InterPro" id="IPR012677">
    <property type="entry name" value="Nucleotide-bd_a/b_plait_sf"/>
</dbReference>
<dbReference type="SMART" id="SM00360">
    <property type="entry name" value="RRM"/>
    <property type="match status" value="1"/>
</dbReference>
<gene>
    <name evidence="6" type="ORF">DCAR_0314363</name>
</gene>
<dbReference type="Pfam" id="PF00076">
    <property type="entry name" value="RRM_1"/>
    <property type="match status" value="1"/>
</dbReference>
<feature type="compositionally biased region" description="Low complexity" evidence="3">
    <location>
        <begin position="416"/>
        <end position="438"/>
    </location>
</feature>
<feature type="region of interest" description="Disordered" evidence="3">
    <location>
        <begin position="247"/>
        <end position="294"/>
    </location>
</feature>
<sequence length="482" mass="51679">MAAATEAGAAEVVGNAFVAQYYKILHHSPSLVHRFYQDISQLGRPEEDGSTSITTTMTAINEKVLSLHYDDYKAEIKSVDAQESLSSGVHVLVTGYMTGKDNIERNFTQSFFLAPQDRGGYFVLNDMFQYVDKVSIAESKTQAFSVEVEIPVTAEQEQVVTEAAPVEDDHITEQTNGVAEEANGEVHSPFENGKIVEATEEQEEEPVAEVVNAVPDDSQMVVEANVKTEEAPKKSYASIVKDLKVNSLPFSSPPPASRKTPSKSQEKKVNHAPPTVSSAEVSGAAPESGKSQDGEAEGYSIYIKGLPYDATPALLEDEFKKFGAIKNGGIQVRSKQGFCFGFVEFEEESAVHNAVKASPITLGGRPAVIEEKRSTNSRVTNRGRFPAGRGVGFRNEAGFRNEGMRGRGNYGGGRGYNRAEFSGRSEFSNNRGNNRGGSSNRGGGDGFQRTENSANGGRVTRGGGLSGSGAAKNLAPRVPASA</sequence>
<evidence type="ECO:0000313" key="6">
    <source>
        <dbReference type="EMBL" id="WOG95061.1"/>
    </source>
</evidence>
<evidence type="ECO:0000259" key="5">
    <source>
        <dbReference type="PROSITE" id="PS50177"/>
    </source>
</evidence>
<dbReference type="GO" id="GO:1990904">
    <property type="term" value="C:ribonucleoprotein complex"/>
    <property type="evidence" value="ECO:0007669"/>
    <property type="project" value="TreeGrafter"/>
</dbReference>
<dbReference type="PANTHER" id="PTHR10693">
    <property type="entry name" value="RAS GTPASE-ACTIVATING PROTEIN-BINDING PROTEIN"/>
    <property type="match status" value="1"/>
</dbReference>
<dbReference type="CDD" id="cd00780">
    <property type="entry name" value="NTF2"/>
    <property type="match status" value="1"/>
</dbReference>
<dbReference type="GO" id="GO:0005829">
    <property type="term" value="C:cytosol"/>
    <property type="evidence" value="ECO:0007669"/>
    <property type="project" value="TreeGrafter"/>
</dbReference>
<reference evidence="6" key="2">
    <citation type="submission" date="2022-03" db="EMBL/GenBank/DDBJ databases">
        <title>Draft title - Genomic analysis of global carrot germplasm unveils the trajectory of domestication and the origin of high carotenoid orange carrot.</title>
        <authorList>
            <person name="Iorizzo M."/>
            <person name="Ellison S."/>
            <person name="Senalik D."/>
            <person name="Macko-Podgorni A."/>
            <person name="Grzebelus D."/>
            <person name="Bostan H."/>
            <person name="Rolling W."/>
            <person name="Curaba J."/>
            <person name="Simon P."/>
        </authorList>
    </citation>
    <scope>NUCLEOTIDE SEQUENCE</scope>
    <source>
        <tissue evidence="6">Leaf</tissue>
    </source>
</reference>
<keyword evidence="1 2" id="KW-0694">RNA-binding</keyword>
<dbReference type="CDD" id="cd00590">
    <property type="entry name" value="RRM_SF"/>
    <property type="match status" value="1"/>
</dbReference>
<dbReference type="PANTHER" id="PTHR10693:SF20">
    <property type="entry name" value="AT27578P"/>
    <property type="match status" value="1"/>
</dbReference>
<dbReference type="InterPro" id="IPR002075">
    <property type="entry name" value="NTF2_dom"/>
</dbReference>
<dbReference type="SUPFAM" id="SSF54928">
    <property type="entry name" value="RNA-binding domain, RBD"/>
    <property type="match status" value="1"/>
</dbReference>
<proteinExistence type="predicted"/>
<dbReference type="Gene3D" id="3.30.70.330">
    <property type="match status" value="1"/>
</dbReference>
<dbReference type="AlphaFoldDB" id="A0AAF0WTZ9"/>
<feature type="compositionally biased region" description="Gly residues" evidence="3">
    <location>
        <begin position="406"/>
        <end position="415"/>
    </location>
</feature>
<keyword evidence="7" id="KW-1185">Reference proteome</keyword>
<protein>
    <recommendedName>
        <fullName evidence="8">NTF2 domain-containing protein</fullName>
    </recommendedName>
</protein>
<dbReference type="Gene3D" id="3.10.450.50">
    <property type="match status" value="1"/>
</dbReference>
<dbReference type="PROSITE" id="PS50102">
    <property type="entry name" value="RRM"/>
    <property type="match status" value="1"/>
</dbReference>
<dbReference type="InterPro" id="IPR039539">
    <property type="entry name" value="Ras_GTPase_bind_prot"/>
</dbReference>
<dbReference type="InterPro" id="IPR000504">
    <property type="entry name" value="RRM_dom"/>
</dbReference>
<name>A0AAF0WTZ9_DAUCS</name>
<dbReference type="Proteomes" id="UP000077755">
    <property type="component" value="Chromosome 3"/>
</dbReference>
<dbReference type="GO" id="GO:0003729">
    <property type="term" value="F:mRNA binding"/>
    <property type="evidence" value="ECO:0007669"/>
    <property type="project" value="TreeGrafter"/>
</dbReference>
<dbReference type="InterPro" id="IPR035979">
    <property type="entry name" value="RBD_domain_sf"/>
</dbReference>
<evidence type="ECO:0000256" key="1">
    <source>
        <dbReference type="ARBA" id="ARBA00022884"/>
    </source>
</evidence>
<feature type="domain" description="NTF2" evidence="5">
    <location>
        <begin position="13"/>
        <end position="130"/>
    </location>
</feature>